<gene>
    <name evidence="6" type="ORF">SLOPH_2612</name>
</gene>
<dbReference type="InterPro" id="IPR036187">
    <property type="entry name" value="DNA_mismatch_repair_MutS_sf"/>
</dbReference>
<keyword evidence="7" id="KW-1185">Reference proteome</keyword>
<evidence type="ECO:0000259" key="5">
    <source>
        <dbReference type="PROSITE" id="PS00486"/>
    </source>
</evidence>
<keyword evidence="4" id="KW-0238">DNA-binding</keyword>
<evidence type="ECO:0000313" key="7">
    <source>
        <dbReference type="Proteomes" id="UP000014978"/>
    </source>
</evidence>
<comment type="similarity">
    <text evidence="1">Belongs to the DNA mismatch repair MutS family.</text>
</comment>
<dbReference type="GO" id="GO:0005524">
    <property type="term" value="F:ATP binding"/>
    <property type="evidence" value="ECO:0007669"/>
    <property type="project" value="UniProtKB-KW"/>
</dbReference>
<dbReference type="GO" id="GO:0030983">
    <property type="term" value="F:mismatched DNA binding"/>
    <property type="evidence" value="ECO:0007669"/>
    <property type="project" value="InterPro"/>
</dbReference>
<dbReference type="SMART" id="SM00534">
    <property type="entry name" value="MUTSac"/>
    <property type="match status" value="1"/>
</dbReference>
<dbReference type="Proteomes" id="UP000014978">
    <property type="component" value="Unassembled WGS sequence"/>
</dbReference>
<evidence type="ECO:0000256" key="3">
    <source>
        <dbReference type="ARBA" id="ARBA00022840"/>
    </source>
</evidence>
<dbReference type="InterPro" id="IPR045076">
    <property type="entry name" value="MutS"/>
</dbReference>
<evidence type="ECO:0000256" key="1">
    <source>
        <dbReference type="ARBA" id="ARBA00006271"/>
    </source>
</evidence>
<keyword evidence="2" id="KW-0547">Nucleotide-binding</keyword>
<dbReference type="EMBL" id="ATCN01001158">
    <property type="protein sequence ID" value="EPR77901.1"/>
    <property type="molecule type" value="Genomic_DNA"/>
</dbReference>
<evidence type="ECO:0000313" key="6">
    <source>
        <dbReference type="EMBL" id="EPR77901.1"/>
    </source>
</evidence>
<evidence type="ECO:0000256" key="2">
    <source>
        <dbReference type="ARBA" id="ARBA00022741"/>
    </source>
</evidence>
<dbReference type="GO" id="GO:0006298">
    <property type="term" value="P:mismatch repair"/>
    <property type="evidence" value="ECO:0007669"/>
    <property type="project" value="InterPro"/>
</dbReference>
<feature type="non-terminal residue" evidence="6">
    <location>
        <position position="1"/>
    </location>
</feature>
<proteinExistence type="inferred from homology"/>
<dbReference type="HOGENOM" id="CLU_613346_0_0_1"/>
<dbReference type="VEuPathDB" id="MicrosporidiaDB:SLOPH_2612"/>
<dbReference type="GO" id="GO:0051026">
    <property type="term" value="P:chiasma assembly"/>
    <property type="evidence" value="ECO:0007669"/>
    <property type="project" value="TreeGrafter"/>
</dbReference>
<dbReference type="Pfam" id="PF00488">
    <property type="entry name" value="MutS_V"/>
    <property type="match status" value="1"/>
</dbReference>
<dbReference type="InterPro" id="IPR027417">
    <property type="entry name" value="P-loop_NTPase"/>
</dbReference>
<keyword evidence="3" id="KW-0067">ATP-binding</keyword>
<comment type="caution">
    <text evidence="6">The sequence shown here is derived from an EMBL/GenBank/DDBJ whole genome shotgun (WGS) entry which is preliminary data.</text>
</comment>
<protein>
    <submittedName>
        <fullName evidence="6">DNA mismatch repair protein Msh5</fullName>
    </submittedName>
</protein>
<dbReference type="STRING" id="1358809.S7W568"/>
<dbReference type="AlphaFoldDB" id="S7W568"/>
<dbReference type="PANTHER" id="PTHR11361:SF20">
    <property type="entry name" value="MUTS PROTEIN HOMOLOG 5"/>
    <property type="match status" value="1"/>
</dbReference>
<dbReference type="Gene3D" id="1.10.1420.10">
    <property type="match status" value="2"/>
</dbReference>
<accession>S7W568</accession>
<dbReference type="GO" id="GO:0005634">
    <property type="term" value="C:nucleus"/>
    <property type="evidence" value="ECO:0007669"/>
    <property type="project" value="TreeGrafter"/>
</dbReference>
<name>S7W568_SPRLO</name>
<dbReference type="SUPFAM" id="SSF48334">
    <property type="entry name" value="DNA repair protein MutS, domain III"/>
    <property type="match status" value="1"/>
</dbReference>
<dbReference type="PROSITE" id="PS00486">
    <property type="entry name" value="DNA_MISMATCH_REPAIR_2"/>
    <property type="match status" value="1"/>
</dbReference>
<sequence>LTKQLRGCINLSNLEDTFYKKSKKNYFVKIYNFLQNVNKIMNILHQNKDVPSILKFKGDNKIVESLMLNIEYKIDLRGNNVIKKGLDEELDTYINIYGALEDILTDYAKILAENYKIKIAVVYQPQLGFLAEVQSKISQWELIYKNDTFFYYKNNITEELDKEYGDIKNNIEDRELEIMLKLKESIDSYKIYFNMLIDYIAIVDALHSLSLYAKRDNLVKPDITNQIEIEKGRNFFYPSNFSVVINKNTILTGPNSSGKTTLLKNIGIYLVLCQMGSFIPAVSAKFPIIDKLLTKIESKESISNKISSFMSDILQIEHIISESTAESLCIIDEMGKGTNIKDGISVFIAIMNYLKKTKVITASNYQEFFMRNDVKDLLNVNYFYVNRLENSMDIKKGIFNNKSSIDLIEGEYKDLTQDVESSNEESIKETEKWAIKKINNRLMNKNE</sequence>
<dbReference type="InParanoid" id="S7W568"/>
<feature type="domain" description="DNA mismatch repair proteins mutS family" evidence="5">
    <location>
        <begin position="327"/>
        <end position="343"/>
    </location>
</feature>
<dbReference type="OrthoDB" id="2188923at2759"/>
<organism evidence="6 7">
    <name type="scientific">Spraguea lophii (strain 42_110)</name>
    <name type="common">Microsporidian parasite</name>
    <dbReference type="NCBI Taxonomy" id="1358809"/>
    <lineage>
        <taxon>Eukaryota</taxon>
        <taxon>Fungi</taxon>
        <taxon>Fungi incertae sedis</taxon>
        <taxon>Microsporidia</taxon>
        <taxon>Spragueidae</taxon>
        <taxon>Spraguea</taxon>
    </lineage>
</organism>
<dbReference type="Gene3D" id="3.40.50.300">
    <property type="entry name" value="P-loop containing nucleotide triphosphate hydrolases"/>
    <property type="match status" value="1"/>
</dbReference>
<reference evidence="7" key="1">
    <citation type="journal article" date="2013" name="PLoS Genet.">
        <title>The genome of Spraguea lophii and the basis of host-microsporidian interactions.</title>
        <authorList>
            <person name="Campbell S.E."/>
            <person name="Williams T.A."/>
            <person name="Yousuf A."/>
            <person name="Soanes D.M."/>
            <person name="Paszkiewicz K.H."/>
            <person name="Williams B.A.P."/>
        </authorList>
    </citation>
    <scope>NUCLEOTIDE SEQUENCE [LARGE SCALE GENOMIC DNA]</scope>
    <source>
        <strain evidence="7">42_110</strain>
    </source>
</reference>
<dbReference type="SUPFAM" id="SSF52540">
    <property type="entry name" value="P-loop containing nucleoside triphosphate hydrolases"/>
    <property type="match status" value="1"/>
</dbReference>
<dbReference type="InterPro" id="IPR000432">
    <property type="entry name" value="DNA_mismatch_repair_MutS_C"/>
</dbReference>
<dbReference type="PANTHER" id="PTHR11361">
    <property type="entry name" value="DNA MISMATCH REPAIR PROTEIN MUTS FAMILY MEMBER"/>
    <property type="match status" value="1"/>
</dbReference>
<evidence type="ECO:0000256" key="4">
    <source>
        <dbReference type="ARBA" id="ARBA00023125"/>
    </source>
</evidence>
<dbReference type="GO" id="GO:0140664">
    <property type="term" value="F:ATP-dependent DNA damage sensor activity"/>
    <property type="evidence" value="ECO:0007669"/>
    <property type="project" value="InterPro"/>
</dbReference>